<evidence type="ECO:0000256" key="12">
    <source>
        <dbReference type="PROSITE-ProRule" id="PRU01360"/>
    </source>
</evidence>
<evidence type="ECO:0000259" key="14">
    <source>
        <dbReference type="SMART" id="SM00965"/>
    </source>
</evidence>
<dbReference type="EMBL" id="FOBB01000003">
    <property type="protein sequence ID" value="SEM18651.1"/>
    <property type="molecule type" value="Genomic_DNA"/>
</dbReference>
<keyword evidence="8 13" id="KW-0798">TonB box</keyword>
<evidence type="ECO:0000256" key="2">
    <source>
        <dbReference type="ARBA" id="ARBA00022448"/>
    </source>
</evidence>
<dbReference type="FunFam" id="2.170.130.10:FF:000008">
    <property type="entry name" value="SusC/RagA family TonB-linked outer membrane protein"/>
    <property type="match status" value="1"/>
</dbReference>
<keyword evidence="4" id="KW-0406">Ion transport</keyword>
<name>A0A1H7WAY3_9BACT</name>
<dbReference type="InterPro" id="IPR012910">
    <property type="entry name" value="Plug_dom"/>
</dbReference>
<dbReference type="InterPro" id="IPR037066">
    <property type="entry name" value="Plug_dom_sf"/>
</dbReference>
<dbReference type="InterPro" id="IPR023997">
    <property type="entry name" value="TonB-dep_OMP_SusC/RagA_CS"/>
</dbReference>
<keyword evidence="7" id="KW-0408">Iron</keyword>
<dbReference type="Gene3D" id="2.60.40.1120">
    <property type="entry name" value="Carboxypeptidase-like, regulatory domain"/>
    <property type="match status" value="1"/>
</dbReference>
<dbReference type="AlphaFoldDB" id="A0A1H7WAY3"/>
<evidence type="ECO:0000256" key="5">
    <source>
        <dbReference type="ARBA" id="ARBA00022692"/>
    </source>
</evidence>
<dbReference type="Pfam" id="PF07660">
    <property type="entry name" value="STN"/>
    <property type="match status" value="1"/>
</dbReference>
<accession>A0A1H7WAY3</accession>
<comment type="subcellular location">
    <subcellularLocation>
        <location evidence="1 12">Cell outer membrane</location>
        <topology evidence="1 12">Multi-pass membrane protein</topology>
    </subcellularLocation>
</comment>
<dbReference type="InterPro" id="IPR011662">
    <property type="entry name" value="Secretin/TonB_short_N"/>
</dbReference>
<dbReference type="Gene3D" id="2.40.170.20">
    <property type="entry name" value="TonB-dependent receptor, beta-barrel domain"/>
    <property type="match status" value="1"/>
</dbReference>
<dbReference type="Gene3D" id="2.170.130.10">
    <property type="entry name" value="TonB-dependent receptor, plug domain"/>
    <property type="match status" value="1"/>
</dbReference>
<dbReference type="GO" id="GO:0015344">
    <property type="term" value="F:siderophore uptake transmembrane transporter activity"/>
    <property type="evidence" value="ECO:0007669"/>
    <property type="project" value="TreeGrafter"/>
</dbReference>
<dbReference type="PANTHER" id="PTHR30069:SF29">
    <property type="entry name" value="HEMOGLOBIN AND HEMOGLOBIN-HAPTOGLOBIN-BINDING PROTEIN 1-RELATED"/>
    <property type="match status" value="1"/>
</dbReference>
<dbReference type="Proteomes" id="UP000198984">
    <property type="component" value="Unassembled WGS sequence"/>
</dbReference>
<evidence type="ECO:0000256" key="6">
    <source>
        <dbReference type="ARBA" id="ARBA00022729"/>
    </source>
</evidence>
<evidence type="ECO:0000256" key="10">
    <source>
        <dbReference type="ARBA" id="ARBA00023170"/>
    </source>
</evidence>
<evidence type="ECO:0000256" key="13">
    <source>
        <dbReference type="RuleBase" id="RU003357"/>
    </source>
</evidence>
<protein>
    <submittedName>
        <fullName evidence="15">TonB-linked outer membrane protein, SusC/RagA family</fullName>
    </submittedName>
</protein>
<evidence type="ECO:0000256" key="3">
    <source>
        <dbReference type="ARBA" id="ARBA00022452"/>
    </source>
</evidence>
<dbReference type="STRING" id="573321.SAMN04488505_103613"/>
<dbReference type="Pfam" id="PF13715">
    <property type="entry name" value="CarbopepD_reg_2"/>
    <property type="match status" value="1"/>
</dbReference>
<evidence type="ECO:0000256" key="1">
    <source>
        <dbReference type="ARBA" id="ARBA00004571"/>
    </source>
</evidence>
<evidence type="ECO:0000256" key="11">
    <source>
        <dbReference type="ARBA" id="ARBA00023237"/>
    </source>
</evidence>
<gene>
    <name evidence="15" type="ORF">SAMN04488505_103613</name>
</gene>
<evidence type="ECO:0000256" key="7">
    <source>
        <dbReference type="ARBA" id="ARBA00023004"/>
    </source>
</evidence>
<dbReference type="GO" id="GO:0044718">
    <property type="term" value="P:siderophore transmembrane transport"/>
    <property type="evidence" value="ECO:0007669"/>
    <property type="project" value="TreeGrafter"/>
</dbReference>
<dbReference type="GO" id="GO:0009279">
    <property type="term" value="C:cell outer membrane"/>
    <property type="evidence" value="ECO:0007669"/>
    <property type="project" value="UniProtKB-SubCell"/>
</dbReference>
<sequence length="1153" mass="125953">MKKRAPVSLTTRYLMKIGLLPLLLVNCLTGVLYAKTTSGQEVLDRKINLVAEQQPVKTILSQISKLAEIKFVYSAQKVPANKRVSLTAHNQRLGEVLDQLLDPLNISYHVSGEQIVLSQKGEGAGQMLALNLDANKVLPDLYMAKVITGKVTDETGVPLGGVSIQVKGTSRGTTTGPNGSFSISVDVGETLEFTMIGYKVHAIKIGVERTLNIQLQPDVALLEQVVVVGYGTQKRSTLTGAIASVNSKTIAELPVASVEQALQGRVSGLAVTNNGTPGTSPIVRIRGISSISFNSDPLYVIDGFPTGNLSNFDSRDIESIEVLKDASAAAIYGSRATNGVIMISTKKGKRDNRLRVALDSYVGTQSPWKKIDLLNTQQYLQYERALNGAAGIAKPPRLEDANFSQPIYDGASQTFAQTNTDWQDAYFKSGIITQHNISVGGGNERSRFYSSAGYFKQDGIAQGVNYERGNFRINSDHNISKLFTFGENLYFSYSDQRYDNTSGNRTRLVNVVRSPPYLPVYDPTTLGGFRGAENSVDGADPTNPVEDALLLGNAHNKTFKLLGTAYLEINLAKWLKFRSTFGVDYANLAQHQFAPLFNDKGRSTAVATITDLRSSTATTLYTQQLTFDKTFNKHHLNAVGVFETQGTKYYQENSSGNQSSNDVETFDGASNVSFKSIRAENLLVSYIGRVSYEYAEKYLLSAAIRRDGLSIWAPGKKYATFPAVSVGWRIDQESFMKGIPAISELKLRAGYGETGLDASNAFYSASKYYPWQVVVFANGATYPFNNNNTTGNATYYNTLSNINLNWEKTKQTNIGLDLGLLDNRITLSAEYFRRKTDNLILNIPTPASFGFNGTGVYLNAASMENKGVELQASYNKTKGDFNWNATGNITFITNKVLKLNTPNATIDNGGDGDFGGGAAITRTAAGQPIQSYYGYVVEGIFQSADEVRRSPVQNPGTAAGDLKFKDLNGDGKITDADRTFLGSYIPDFTYALNLGANYKNFDLSFFFQGVQGNKIFNAARVITEGMARLFNSSTTVLDAWTPAHTNTDVPRAISGDPNQNVRPSTRWVENGSYLRLKNVILGYTLPGTRLQSLTRGAISSFRVYVSSQNLLTFTGYKGWDPEIGSKNNTLTNGIDYGQYPAARSFQVGVQVGF</sequence>
<keyword evidence="3 12" id="KW-1134">Transmembrane beta strand</keyword>
<dbReference type="Pfam" id="PF07715">
    <property type="entry name" value="Plug"/>
    <property type="match status" value="1"/>
</dbReference>
<dbReference type="InterPro" id="IPR023996">
    <property type="entry name" value="TonB-dep_OMP_SusC/RagA"/>
</dbReference>
<keyword evidence="16" id="KW-1185">Reference proteome</keyword>
<dbReference type="InterPro" id="IPR039426">
    <property type="entry name" value="TonB-dep_rcpt-like"/>
</dbReference>
<dbReference type="PANTHER" id="PTHR30069">
    <property type="entry name" value="TONB-DEPENDENT OUTER MEMBRANE RECEPTOR"/>
    <property type="match status" value="1"/>
</dbReference>
<dbReference type="InterPro" id="IPR000531">
    <property type="entry name" value="Beta-barrel_TonB"/>
</dbReference>
<dbReference type="SUPFAM" id="SSF56935">
    <property type="entry name" value="Porins"/>
    <property type="match status" value="1"/>
</dbReference>
<keyword evidence="6" id="KW-0732">Signal</keyword>
<evidence type="ECO:0000256" key="8">
    <source>
        <dbReference type="ARBA" id="ARBA00023077"/>
    </source>
</evidence>
<feature type="domain" description="Secretin/TonB short N-terminal" evidence="14">
    <location>
        <begin position="69"/>
        <end position="120"/>
    </location>
</feature>
<dbReference type="Gene3D" id="3.55.50.30">
    <property type="match status" value="1"/>
</dbReference>
<evidence type="ECO:0000313" key="15">
    <source>
        <dbReference type="EMBL" id="SEM18651.1"/>
    </source>
</evidence>
<dbReference type="PROSITE" id="PS52016">
    <property type="entry name" value="TONB_DEPENDENT_REC_3"/>
    <property type="match status" value="1"/>
</dbReference>
<keyword evidence="4" id="KW-0410">Iron transport</keyword>
<evidence type="ECO:0000256" key="4">
    <source>
        <dbReference type="ARBA" id="ARBA00022496"/>
    </source>
</evidence>
<keyword evidence="5 12" id="KW-0812">Transmembrane</keyword>
<dbReference type="InterPro" id="IPR008969">
    <property type="entry name" value="CarboxyPept-like_regulatory"/>
</dbReference>
<comment type="similarity">
    <text evidence="12 13">Belongs to the TonB-dependent receptor family.</text>
</comment>
<keyword evidence="2 12" id="KW-0813">Transport</keyword>
<proteinExistence type="inferred from homology"/>
<evidence type="ECO:0000313" key="16">
    <source>
        <dbReference type="Proteomes" id="UP000198984"/>
    </source>
</evidence>
<keyword evidence="10" id="KW-0675">Receptor</keyword>
<evidence type="ECO:0000256" key="9">
    <source>
        <dbReference type="ARBA" id="ARBA00023136"/>
    </source>
</evidence>
<reference evidence="15 16" key="1">
    <citation type="submission" date="2016-10" db="EMBL/GenBank/DDBJ databases">
        <authorList>
            <person name="de Groot N.N."/>
        </authorList>
    </citation>
    <scope>NUCLEOTIDE SEQUENCE [LARGE SCALE GENOMIC DNA]</scope>
    <source>
        <strain evidence="15 16">DSM 21039</strain>
    </source>
</reference>
<organism evidence="15 16">
    <name type="scientific">Chitinophaga rupis</name>
    <dbReference type="NCBI Taxonomy" id="573321"/>
    <lineage>
        <taxon>Bacteria</taxon>
        <taxon>Pseudomonadati</taxon>
        <taxon>Bacteroidota</taxon>
        <taxon>Chitinophagia</taxon>
        <taxon>Chitinophagales</taxon>
        <taxon>Chitinophagaceae</taxon>
        <taxon>Chitinophaga</taxon>
    </lineage>
</organism>
<dbReference type="SUPFAM" id="SSF49464">
    <property type="entry name" value="Carboxypeptidase regulatory domain-like"/>
    <property type="match status" value="1"/>
</dbReference>
<dbReference type="Pfam" id="PF00593">
    <property type="entry name" value="TonB_dep_Rec_b-barrel"/>
    <property type="match status" value="1"/>
</dbReference>
<dbReference type="OrthoDB" id="9768177at2"/>
<keyword evidence="11 12" id="KW-0998">Cell outer membrane</keyword>
<keyword evidence="9 12" id="KW-0472">Membrane</keyword>
<dbReference type="NCBIfam" id="TIGR04057">
    <property type="entry name" value="SusC_RagA_signa"/>
    <property type="match status" value="1"/>
</dbReference>
<dbReference type="InterPro" id="IPR036942">
    <property type="entry name" value="Beta-barrel_TonB_sf"/>
</dbReference>
<dbReference type="NCBIfam" id="TIGR04056">
    <property type="entry name" value="OMP_RagA_SusC"/>
    <property type="match status" value="1"/>
</dbReference>
<dbReference type="SMART" id="SM00965">
    <property type="entry name" value="STN"/>
    <property type="match status" value="1"/>
</dbReference>